<dbReference type="OrthoDB" id="295029at2759"/>
<dbReference type="GO" id="GO:0019903">
    <property type="term" value="F:protein phosphatase binding"/>
    <property type="evidence" value="ECO:0007669"/>
    <property type="project" value="InterPro"/>
</dbReference>
<evidence type="ECO:0000256" key="1">
    <source>
        <dbReference type="ARBA" id="ARBA00006180"/>
    </source>
</evidence>
<sequence>MFWRFGFHSVSAIDALLDKPDVTLEEILDEDDLLQECKAHNTKLIEYLRDPNVLGRLLDFIVEEGEGKMKYSYTACEVLCCEIWSICESVVQNRELLQHFWMFLDRQPPLNPLQASYFTKVNEQFLEKKTDEMVSFIQSLPDIVSKLLSHIDTSAVMDLLLKIISMEKFDAGRGVVDWLQDEGLIPALISQMDPQVDPEIQTTVADVLKAIIAISANANDQSGIGPNSLSRELVGEKSITTLVEYMLHSVAPYSTATLTNGVSIIIELIRKNNSDYDPEPVMSLLQTHKAPTLRDPIYLGTMLRIFSSRLLSFQKLLNNPKAAEVRISTTFGKIQPLGFERFRICELYAELLHCSNMLLLNDPRGEAVVLMRDRQRDLMKKGGDGDKTPTQEHHDSEGDNCKEEDFAISDPVVGDFLKMQFVKFGVVPKVLDLFFQFPWNNFLHNVVYDIVQQVFNGSMDRGYNQDLAIDVFVSGRITERIIQGSKNSDESSSQPGGVRLGYMGHLTLIAEEVVKLTERYAREPLSPLVIEKITAPEWIDYVEHTLVATRARDNAILGGFRPQPPPPPSQVNADYDLTGAMSKLGIEGPEGRVFEDGDQFARYFSQQITGDLPDKFGSSDEDDDEDWMAEGHEFAQNREFEASVQEEFYDDDFERHGGFSITSEEIEDAYTSNDGQYRS</sequence>
<dbReference type="GO" id="GO:0072542">
    <property type="term" value="F:protein phosphatase activator activity"/>
    <property type="evidence" value="ECO:0007669"/>
    <property type="project" value="EnsemblFungi"/>
</dbReference>
<dbReference type="PANTHER" id="PTHR12634">
    <property type="entry name" value="SIT4 YEAST -ASSOCIATING PROTEIN-RELATED"/>
    <property type="match status" value="1"/>
</dbReference>
<feature type="compositionally biased region" description="Polar residues" evidence="3">
    <location>
        <begin position="670"/>
        <end position="679"/>
    </location>
</feature>
<comment type="similarity">
    <text evidence="1">Belongs to the SAPS family.</text>
</comment>
<feature type="region of interest" description="Disordered" evidence="3">
    <location>
        <begin position="379"/>
        <end position="401"/>
    </location>
</feature>
<keyword evidence="2" id="KW-0131">Cell cycle</keyword>
<protein>
    <submittedName>
        <fullName evidence="4">Extragenic suppressor of kinetochore protein 1</fullName>
    </submittedName>
</protein>
<dbReference type="OMA" id="ECKSHNP"/>
<dbReference type="GO" id="GO:1905560">
    <property type="term" value="P:negative regulation of kinetochore assembly"/>
    <property type="evidence" value="ECO:0007669"/>
    <property type="project" value="EnsemblFungi"/>
</dbReference>
<keyword evidence="5" id="KW-1185">Reference proteome</keyword>
<dbReference type="InterPro" id="IPR007587">
    <property type="entry name" value="SAPS"/>
</dbReference>
<organism evidence="4 5">
    <name type="scientific">Neolecta irregularis (strain DAH-3)</name>
    <dbReference type="NCBI Taxonomy" id="1198029"/>
    <lineage>
        <taxon>Eukaryota</taxon>
        <taxon>Fungi</taxon>
        <taxon>Dikarya</taxon>
        <taxon>Ascomycota</taxon>
        <taxon>Taphrinomycotina</taxon>
        <taxon>Neolectales</taxon>
        <taxon>Neolectaceae</taxon>
        <taxon>Neolecta</taxon>
    </lineage>
</organism>
<evidence type="ECO:0000313" key="4">
    <source>
        <dbReference type="EMBL" id="OLL23393.1"/>
    </source>
</evidence>
<evidence type="ECO:0000256" key="2">
    <source>
        <dbReference type="ARBA" id="ARBA00023306"/>
    </source>
</evidence>
<dbReference type="STRING" id="1198029.A0A1U7LLC3"/>
<proteinExistence type="inferred from homology"/>
<name>A0A1U7LLC3_NEOID</name>
<dbReference type="GO" id="GO:0005654">
    <property type="term" value="C:nucleoplasm"/>
    <property type="evidence" value="ECO:0007669"/>
    <property type="project" value="EnsemblFungi"/>
</dbReference>
<dbReference type="GO" id="GO:0000785">
    <property type="term" value="C:chromatin"/>
    <property type="evidence" value="ECO:0007669"/>
    <property type="project" value="EnsemblFungi"/>
</dbReference>
<accession>A0A1U7LLC3</accession>
<dbReference type="EMBL" id="LXFE01001702">
    <property type="protein sequence ID" value="OLL23393.1"/>
    <property type="molecule type" value="Genomic_DNA"/>
</dbReference>
<dbReference type="Pfam" id="PF04499">
    <property type="entry name" value="SAPS"/>
    <property type="match status" value="1"/>
</dbReference>
<gene>
    <name evidence="4" type="ORF">NEOLI_004040</name>
</gene>
<evidence type="ECO:0000256" key="3">
    <source>
        <dbReference type="SAM" id="MobiDB-lite"/>
    </source>
</evidence>
<dbReference type="GO" id="GO:0005829">
    <property type="term" value="C:cytosol"/>
    <property type="evidence" value="ECO:0007669"/>
    <property type="project" value="TreeGrafter"/>
</dbReference>
<dbReference type="Proteomes" id="UP000186594">
    <property type="component" value="Unassembled WGS sequence"/>
</dbReference>
<comment type="caution">
    <text evidence="4">The sequence shown here is derived from an EMBL/GenBank/DDBJ whole genome shotgun (WGS) entry which is preliminary data.</text>
</comment>
<dbReference type="AlphaFoldDB" id="A0A1U7LLC3"/>
<dbReference type="GO" id="GO:0008287">
    <property type="term" value="C:protein serine/threonine phosphatase complex"/>
    <property type="evidence" value="ECO:0007669"/>
    <property type="project" value="EnsemblFungi"/>
</dbReference>
<evidence type="ECO:0000313" key="5">
    <source>
        <dbReference type="Proteomes" id="UP000186594"/>
    </source>
</evidence>
<reference evidence="4 5" key="1">
    <citation type="submission" date="2016-04" db="EMBL/GenBank/DDBJ databases">
        <title>Evolutionary innovation and constraint leading to complex multicellularity in the Ascomycota.</title>
        <authorList>
            <person name="Cisse O."/>
            <person name="Nguyen A."/>
            <person name="Hewitt D.A."/>
            <person name="Jedd G."/>
            <person name="Stajich J.E."/>
        </authorList>
    </citation>
    <scope>NUCLEOTIDE SEQUENCE [LARGE SCALE GENOMIC DNA]</scope>
    <source>
        <strain evidence="4 5">DAH-3</strain>
    </source>
</reference>
<feature type="region of interest" description="Disordered" evidence="3">
    <location>
        <begin position="660"/>
        <end position="679"/>
    </location>
</feature>
<dbReference type="PANTHER" id="PTHR12634:SF8">
    <property type="entry name" value="FIERY MOUNTAIN, ISOFORM D"/>
    <property type="match status" value="1"/>
</dbReference>